<name>A0A0D3AGF9_BRAOL</name>
<dbReference type="EnsemblPlants" id="Bo21502s010.1">
    <property type="protein sequence ID" value="Bo21502s010.1"/>
    <property type="gene ID" value="Bo21502s010"/>
</dbReference>
<dbReference type="HOGENOM" id="CLU_3160698_0_0_1"/>
<protein>
    <submittedName>
        <fullName evidence="1">Uncharacterized protein</fullName>
    </submittedName>
</protein>
<proteinExistence type="predicted"/>
<dbReference type="Proteomes" id="UP000032141">
    <property type="component" value="Unassembled WGS sequence"/>
</dbReference>
<reference evidence="1" key="1">
    <citation type="journal article" date="2014" name="Genome Biol.">
        <title>Transcriptome and methylome profiling reveals relics of genome dominance in the mesopolyploid Brassica oleracea.</title>
        <authorList>
            <person name="Parkin I.A."/>
            <person name="Koh C."/>
            <person name="Tang H."/>
            <person name="Robinson S.J."/>
            <person name="Kagale S."/>
            <person name="Clarke W.E."/>
            <person name="Town C.D."/>
            <person name="Nixon J."/>
            <person name="Krishnakumar V."/>
            <person name="Bidwell S.L."/>
            <person name="Denoeud F."/>
            <person name="Belcram H."/>
            <person name="Links M.G."/>
            <person name="Just J."/>
            <person name="Clarke C."/>
            <person name="Bender T."/>
            <person name="Huebert T."/>
            <person name="Mason A.S."/>
            <person name="Pires J.C."/>
            <person name="Barker G."/>
            <person name="Moore J."/>
            <person name="Walley P.G."/>
            <person name="Manoli S."/>
            <person name="Batley J."/>
            <person name="Edwards D."/>
            <person name="Nelson M.N."/>
            <person name="Wang X."/>
            <person name="Paterson A.H."/>
            <person name="King G."/>
            <person name="Bancroft I."/>
            <person name="Chalhoub B."/>
            <person name="Sharpe A.G."/>
        </authorList>
    </citation>
    <scope>NUCLEOTIDE SEQUENCE [LARGE SCALE GENOMIC DNA]</scope>
    <source>
        <strain evidence="1">cv. TO1000</strain>
    </source>
</reference>
<dbReference type="eggNOG" id="KOG1348">
    <property type="taxonomic scope" value="Eukaryota"/>
</dbReference>
<accession>A0A0D3AGF9</accession>
<evidence type="ECO:0000313" key="1">
    <source>
        <dbReference type="EnsemblPlants" id="Bo21502s010.1"/>
    </source>
</evidence>
<dbReference type="AlphaFoldDB" id="A0A0D3AGF9"/>
<reference evidence="1" key="2">
    <citation type="submission" date="2015-06" db="UniProtKB">
        <authorList>
            <consortium name="EnsemblPlants"/>
        </authorList>
    </citation>
    <scope>IDENTIFICATION</scope>
</reference>
<evidence type="ECO:0000313" key="2">
    <source>
        <dbReference type="Proteomes" id="UP000032141"/>
    </source>
</evidence>
<organism evidence="1 2">
    <name type="scientific">Brassica oleracea var. oleracea</name>
    <dbReference type="NCBI Taxonomy" id="109376"/>
    <lineage>
        <taxon>Eukaryota</taxon>
        <taxon>Viridiplantae</taxon>
        <taxon>Streptophyta</taxon>
        <taxon>Embryophyta</taxon>
        <taxon>Tracheophyta</taxon>
        <taxon>Spermatophyta</taxon>
        <taxon>Magnoliopsida</taxon>
        <taxon>eudicotyledons</taxon>
        <taxon>Gunneridae</taxon>
        <taxon>Pentapetalae</taxon>
        <taxon>rosids</taxon>
        <taxon>malvids</taxon>
        <taxon>Brassicales</taxon>
        <taxon>Brassicaceae</taxon>
        <taxon>Brassiceae</taxon>
        <taxon>Brassica</taxon>
    </lineage>
</organism>
<keyword evidence="2" id="KW-1185">Reference proteome</keyword>
<dbReference type="Gramene" id="Bo21502s010.1">
    <property type="protein sequence ID" value="Bo21502s010.1"/>
    <property type="gene ID" value="Bo21502s010"/>
</dbReference>
<sequence>MRTSNYNTYSEGSHVMEYGNNSIKSEKLYNYTKDSIQPLLISLVTSYR</sequence>
<dbReference type="STRING" id="109376.A0A0D3AGF9"/>